<evidence type="ECO:0000313" key="3">
    <source>
        <dbReference type="Proteomes" id="UP001060336"/>
    </source>
</evidence>
<keyword evidence="3" id="KW-1185">Reference proteome</keyword>
<dbReference type="InterPro" id="IPR045865">
    <property type="entry name" value="ACT-like_dom_sf"/>
</dbReference>
<dbReference type="RefSeq" id="WP_257770879.1">
    <property type="nucleotide sequence ID" value="NZ_CP102480.1"/>
</dbReference>
<organism evidence="2 3">
    <name type="scientific">Nisaea acidiphila</name>
    <dbReference type="NCBI Taxonomy" id="1862145"/>
    <lineage>
        <taxon>Bacteria</taxon>
        <taxon>Pseudomonadati</taxon>
        <taxon>Pseudomonadota</taxon>
        <taxon>Alphaproteobacteria</taxon>
        <taxon>Rhodospirillales</taxon>
        <taxon>Thalassobaculaceae</taxon>
        <taxon>Nisaea</taxon>
    </lineage>
</organism>
<dbReference type="Pfam" id="PF10000">
    <property type="entry name" value="ACT_3"/>
    <property type="match status" value="1"/>
</dbReference>
<evidence type="ECO:0000313" key="2">
    <source>
        <dbReference type="EMBL" id="UUX51411.1"/>
    </source>
</evidence>
<gene>
    <name evidence="2" type="ORF">NUH88_06870</name>
</gene>
<dbReference type="EMBL" id="CP102480">
    <property type="protein sequence ID" value="UUX51411.1"/>
    <property type="molecule type" value="Genomic_DNA"/>
</dbReference>
<dbReference type="PANTHER" id="PTHR39199:SF1">
    <property type="entry name" value="BLR5128 PROTEIN"/>
    <property type="match status" value="1"/>
</dbReference>
<accession>A0A9J7AUK3</accession>
<dbReference type="InterPro" id="IPR018717">
    <property type="entry name" value="DUF2241"/>
</dbReference>
<proteinExistence type="predicted"/>
<protein>
    <submittedName>
        <fullName evidence="2">ACT domain-containing protein</fullName>
    </submittedName>
</protein>
<reference evidence="2" key="1">
    <citation type="submission" date="2022-08" db="EMBL/GenBank/DDBJ databases">
        <title>Nisaea acidiphila sp. nov., isolated from a marine algal debris and emended description of the genus Nisaea Urios et al. 2008.</title>
        <authorList>
            <person name="Kwon K."/>
        </authorList>
    </citation>
    <scope>NUCLEOTIDE SEQUENCE</scope>
    <source>
        <strain evidence="2">MEBiC11861</strain>
    </source>
</reference>
<dbReference type="Proteomes" id="UP001060336">
    <property type="component" value="Chromosome"/>
</dbReference>
<sequence length="138" mass="14596">MAGETDLDTLIAAMSPRLAEGVFVFATVSGQSVPAGVSPRMTFREEEGLTLVLLKDEAEAAGLEYAFPCRMITLEVHSALEAVGFLARVTSALAELGMGVNPVSGFFHDHLFVPDGREMDALDRLRTLSAVPSGLGEG</sequence>
<evidence type="ECO:0000259" key="1">
    <source>
        <dbReference type="Pfam" id="PF10000"/>
    </source>
</evidence>
<dbReference type="SUPFAM" id="SSF55021">
    <property type="entry name" value="ACT-like"/>
    <property type="match status" value="2"/>
</dbReference>
<dbReference type="Gene3D" id="3.30.2130.10">
    <property type="entry name" value="VC0802-like"/>
    <property type="match status" value="1"/>
</dbReference>
<dbReference type="PANTHER" id="PTHR39199">
    <property type="entry name" value="BLR5128 PROTEIN"/>
    <property type="match status" value="1"/>
</dbReference>
<dbReference type="KEGG" id="naci:NUH88_06870"/>
<feature type="domain" description="DUF2241" evidence="1">
    <location>
        <begin position="2"/>
        <end position="70"/>
    </location>
</feature>
<dbReference type="AlphaFoldDB" id="A0A9J7AUK3"/>
<name>A0A9J7AUK3_9PROT</name>